<dbReference type="RefSeq" id="WP_123327045.1">
    <property type="nucleotide sequence ID" value="NZ_JBHRSX010000004.1"/>
</dbReference>
<keyword evidence="4" id="KW-1185">Reference proteome</keyword>
<dbReference type="PANTHER" id="PTHR23416:SF23">
    <property type="entry name" value="ACETYLTRANSFERASE C18B11.09C-RELATED"/>
    <property type="match status" value="1"/>
</dbReference>
<organism evidence="3 4">
    <name type="scientific">Alteromonas oceani</name>
    <dbReference type="NCBI Taxonomy" id="2071609"/>
    <lineage>
        <taxon>Bacteria</taxon>
        <taxon>Pseudomonadati</taxon>
        <taxon>Pseudomonadota</taxon>
        <taxon>Gammaproteobacteria</taxon>
        <taxon>Alteromonadales</taxon>
        <taxon>Alteromonadaceae</taxon>
        <taxon>Alteromonas/Salinimonas group</taxon>
        <taxon>Alteromonas</taxon>
    </lineage>
</organism>
<protein>
    <recommendedName>
        <fullName evidence="5">Colanic acid biosynthesis acetyltransferase</fullName>
    </recommendedName>
</protein>
<dbReference type="InterPro" id="IPR011004">
    <property type="entry name" value="Trimer_LpxA-like_sf"/>
</dbReference>
<evidence type="ECO:0000256" key="1">
    <source>
        <dbReference type="ARBA" id="ARBA00007274"/>
    </source>
</evidence>
<comment type="similarity">
    <text evidence="1">Belongs to the transferase hexapeptide repeat family.</text>
</comment>
<accession>A0ABV7JVT7</accession>
<keyword evidence="2" id="KW-0808">Transferase</keyword>
<evidence type="ECO:0000256" key="2">
    <source>
        <dbReference type="ARBA" id="ARBA00022679"/>
    </source>
</evidence>
<dbReference type="InterPro" id="IPR051159">
    <property type="entry name" value="Hexapeptide_acetyltransf"/>
</dbReference>
<proteinExistence type="inferred from homology"/>
<dbReference type="Gene3D" id="2.160.10.10">
    <property type="entry name" value="Hexapeptide repeat proteins"/>
    <property type="match status" value="1"/>
</dbReference>
<dbReference type="PANTHER" id="PTHR23416">
    <property type="entry name" value="SIALIC ACID SYNTHASE-RELATED"/>
    <property type="match status" value="1"/>
</dbReference>
<reference evidence="4" key="1">
    <citation type="journal article" date="2019" name="Int. J. Syst. Evol. Microbiol.">
        <title>The Global Catalogue of Microorganisms (GCM) 10K type strain sequencing project: providing services to taxonomists for standard genome sequencing and annotation.</title>
        <authorList>
            <consortium name="The Broad Institute Genomics Platform"/>
            <consortium name="The Broad Institute Genome Sequencing Center for Infectious Disease"/>
            <person name="Wu L."/>
            <person name="Ma J."/>
        </authorList>
    </citation>
    <scope>NUCLEOTIDE SEQUENCE [LARGE SCALE GENOMIC DNA]</scope>
    <source>
        <strain evidence="4">KCTC 52449</strain>
    </source>
</reference>
<dbReference type="EMBL" id="JBHRSX010000004">
    <property type="protein sequence ID" value="MFC3200256.1"/>
    <property type="molecule type" value="Genomic_DNA"/>
</dbReference>
<evidence type="ECO:0008006" key="5">
    <source>
        <dbReference type="Google" id="ProtNLM"/>
    </source>
</evidence>
<evidence type="ECO:0000313" key="4">
    <source>
        <dbReference type="Proteomes" id="UP001595477"/>
    </source>
</evidence>
<dbReference type="Proteomes" id="UP001595477">
    <property type="component" value="Unassembled WGS sequence"/>
</dbReference>
<name>A0ABV7JVT7_9ALTE</name>
<evidence type="ECO:0000313" key="3">
    <source>
        <dbReference type="EMBL" id="MFC3200256.1"/>
    </source>
</evidence>
<dbReference type="SUPFAM" id="SSF51161">
    <property type="entry name" value="Trimeric LpxA-like enzymes"/>
    <property type="match status" value="1"/>
</dbReference>
<dbReference type="CDD" id="cd05825">
    <property type="entry name" value="LbH_wcaF_like"/>
    <property type="match status" value="1"/>
</dbReference>
<sequence length="194" mass="21956">MSEPLDASTTKPFEGGASFSLKHRLVRVLWEVCWFLLARWTPVPFHAWRARLLRFFGAKIEQGVFIYPSVKIWYPPNLIMEAKSTLGPEVQCYCMARIHLKEESIVSQRATLCAGTHDIDDPEFQLQTKPITIGKHAWIAAEAFVGPGVFIDDGAVLGARGVTFKNLDRLQVYTGNPAKKMRSRSELIIKNLMH</sequence>
<gene>
    <name evidence="3" type="ORF">ACFOEW_00275</name>
</gene>
<comment type="caution">
    <text evidence="3">The sequence shown here is derived from an EMBL/GenBank/DDBJ whole genome shotgun (WGS) entry which is preliminary data.</text>
</comment>